<protein>
    <recommendedName>
        <fullName evidence="1">TonB C-terminal domain-containing protein</fullName>
    </recommendedName>
</protein>
<dbReference type="InterPro" id="IPR037682">
    <property type="entry name" value="TonB_C"/>
</dbReference>
<comment type="caution">
    <text evidence="2">The sequence shown here is derived from an EMBL/GenBank/DDBJ whole genome shotgun (WGS) entry which is preliminary data.</text>
</comment>
<dbReference type="Pfam" id="PF03544">
    <property type="entry name" value="TonB_C"/>
    <property type="match status" value="1"/>
</dbReference>
<reference evidence="3" key="1">
    <citation type="journal article" date="2019" name="Int. J. Syst. Evol. Microbiol.">
        <title>The Global Catalogue of Microorganisms (GCM) 10K type strain sequencing project: providing services to taxonomists for standard genome sequencing and annotation.</title>
        <authorList>
            <consortium name="The Broad Institute Genomics Platform"/>
            <consortium name="The Broad Institute Genome Sequencing Center for Infectious Disease"/>
            <person name="Wu L."/>
            <person name="Ma J."/>
        </authorList>
    </citation>
    <scope>NUCLEOTIDE SEQUENCE [LARGE SCALE GENOMIC DNA]</scope>
    <source>
        <strain evidence="3">CCM 8681</strain>
    </source>
</reference>
<evidence type="ECO:0000313" key="2">
    <source>
        <dbReference type="EMBL" id="GGI56565.1"/>
    </source>
</evidence>
<evidence type="ECO:0000259" key="1">
    <source>
        <dbReference type="Pfam" id="PF03544"/>
    </source>
</evidence>
<keyword evidence="3" id="KW-1185">Reference proteome</keyword>
<feature type="domain" description="TonB C-terminal" evidence="1">
    <location>
        <begin position="68"/>
        <end position="137"/>
    </location>
</feature>
<organism evidence="2 3">
    <name type="scientific">Winogradskyella haliclonae</name>
    <dbReference type="NCBI Taxonomy" id="2048558"/>
    <lineage>
        <taxon>Bacteria</taxon>
        <taxon>Pseudomonadati</taxon>
        <taxon>Bacteroidota</taxon>
        <taxon>Flavobacteriia</taxon>
        <taxon>Flavobacteriales</taxon>
        <taxon>Flavobacteriaceae</taxon>
        <taxon>Winogradskyella</taxon>
    </lineage>
</organism>
<dbReference type="Proteomes" id="UP000624701">
    <property type="component" value="Unassembled WGS sequence"/>
</dbReference>
<dbReference type="EMBL" id="BMDQ01000001">
    <property type="protein sequence ID" value="GGI56565.1"/>
    <property type="molecule type" value="Genomic_DNA"/>
</dbReference>
<dbReference type="Gene3D" id="2.40.160.130">
    <property type="entry name" value="Capsule assembly protein Wzi"/>
    <property type="match status" value="1"/>
</dbReference>
<evidence type="ECO:0000313" key="3">
    <source>
        <dbReference type="Proteomes" id="UP000624701"/>
    </source>
</evidence>
<accession>A0ABQ2BVY1</accession>
<name>A0ABQ2BVY1_9FLAO</name>
<dbReference type="Gene3D" id="3.30.1150.10">
    <property type="match status" value="1"/>
</dbReference>
<sequence>MVNYGHTSMKHIFSLIFLLLSFIGFSQTEINYQKPPVFKECADRPFDGLKECFRYQLHSFIFENFKIPDNVTSENYKGEVKLLFEVDKDGEFKIIFVDAAYEELKSETQRVFDALPKITPAMYDGKPTYVQYSTKINVPLLSPKEMDLKDKESEKRTKAKDEDLNAVVSNEIDSINNSLKPYDKLEYSSQLNIPFTHTYYARFDANMNAIGTNAHTAAKPFLYNDVAPYYDFKAEKEGLAKNAETWIGRKLWDEHLVQVQSKNYWFTIDPILDLQVGKDSEAEFSSTFNNTRGVFIQAGIGKKFNFTTSFYESQGRFAQYFNAYAESLKAFGPDPAIIPGRGIGKRFKDDAYDYPVAEAYLSYTPAEFLNVQFGHGKNFIGDGYRSLFQSDVASPSTFLKTNLKFWKIKYTSTWMWNKDVRDQVVLPDGSFLTKYVANHYLSWNVSKRLNLGFFESVVWSNQNDRGFDASYLNPIIFLRAAEFNSGQDAGNAILGLSAKYKWNNKVNIYGQFLIDEFSISDVTGGDKSWKNKFGFQLGVKYFNAFGVDGLLLQAEYNQVRPYTYSHNTVVLNYAHNNQPLAHLWGANFRELVLIGRYNYKRWFADAKLIFGERGFDFRDGTDNFYYGGSIFGDENDRPSDTGIEIGQGNNTSVFHGELMAGYVINPVSNLKVFANINYRNFDPTVETTITNRTNTTWISFGVRTDLFNWYNDF</sequence>
<proteinExistence type="predicted"/>
<dbReference type="InterPro" id="IPR038636">
    <property type="entry name" value="Wzi_sf"/>
</dbReference>
<gene>
    <name evidence="2" type="ORF">GCM10011444_08740</name>
</gene>